<evidence type="ECO:0000256" key="13">
    <source>
        <dbReference type="PIRSR" id="PIRSR000018-51"/>
    </source>
</evidence>
<dbReference type="RefSeq" id="WP_115693021.1">
    <property type="nucleotide sequence ID" value="NZ_CP031417.1"/>
</dbReference>
<evidence type="ECO:0000256" key="8">
    <source>
        <dbReference type="ARBA" id="ARBA00022737"/>
    </source>
</evidence>
<feature type="binding site" description="covalent" evidence="12">
    <location>
        <position position="44"/>
    </location>
    <ligand>
        <name>heme c</name>
        <dbReference type="ChEBI" id="CHEBI:61717"/>
        <label>1</label>
    </ligand>
</feature>
<evidence type="ECO:0000256" key="3">
    <source>
        <dbReference type="ARBA" id="ARBA00022475"/>
    </source>
</evidence>
<feature type="binding site" description="covalent" evidence="12">
    <location>
        <position position="307"/>
    </location>
    <ligand>
        <name>heme c</name>
        <dbReference type="ChEBI" id="CHEBI:61717"/>
        <label>3</label>
    </ligand>
</feature>
<keyword evidence="4 12" id="KW-0349">Heme</keyword>
<keyword evidence="6 13" id="KW-0479">Metal-binding</keyword>
<dbReference type="Gene3D" id="1.10.760.10">
    <property type="entry name" value="Cytochrome c-like domain"/>
    <property type="match status" value="2"/>
</dbReference>
<accession>A0A346A0E5</accession>
<dbReference type="GO" id="GO:0016614">
    <property type="term" value="F:oxidoreductase activity, acting on CH-OH group of donors"/>
    <property type="evidence" value="ECO:0007669"/>
    <property type="project" value="InterPro"/>
</dbReference>
<dbReference type="GO" id="GO:0005886">
    <property type="term" value="C:plasma membrane"/>
    <property type="evidence" value="ECO:0007669"/>
    <property type="project" value="UniProtKB-SubCell"/>
</dbReference>
<evidence type="ECO:0000256" key="4">
    <source>
        <dbReference type="ARBA" id="ARBA00022617"/>
    </source>
</evidence>
<proteinExistence type="predicted"/>
<sequence length="407" mass="43040">MRLSFAFAAATALIASFGANAAENQFDQLERGRYMAVLGDCAGCHTLPGGAPFAGGVALQTPFGKLVAPNITPDPETGIGNWSAEDFRRMMKTGIGHNGIRLYPAMPYPAYSRMSDGDIGDLWVYLNALQPVKNAVVANQLPFPFNIRLSLIGWNWLNFTPADFTPNPQKSAEWNRGAYIVEGPGHCGVCHSPKTWSGADKTNVALAGEVLQGWMAPKITSAPRDGLGQWSLDDITGYLKTGTNRFDIASGPMAEVVSNSTSKMTDADLRAVAVYLKDLPGETQTRSAIAADSAAMRTGAAIYADNCSACHGGNGEGTPKLFPRLAGNALTQQADATSLIRVVLAGSQAGATHAAPTAPAMPSLAWRLNDAQVADVLTYVRNTWGNAATAVPAEDVAKLRRQLQSGN</sequence>
<feature type="binding site" description="axial binding residue" evidence="13">
    <location>
        <position position="45"/>
    </location>
    <ligand>
        <name>heme c</name>
        <dbReference type="ChEBI" id="CHEBI:61717"/>
        <label>1</label>
    </ligand>
    <ligandPart>
        <name>Fe</name>
        <dbReference type="ChEBI" id="CHEBI:18248"/>
    </ligandPart>
</feature>
<dbReference type="GO" id="GO:0020037">
    <property type="term" value="F:heme binding"/>
    <property type="evidence" value="ECO:0007669"/>
    <property type="project" value="InterPro"/>
</dbReference>
<dbReference type="KEGG" id="ptaw:DW352_20195"/>
<dbReference type="PROSITE" id="PS51007">
    <property type="entry name" value="CYTC"/>
    <property type="match status" value="3"/>
</dbReference>
<comment type="cofactor">
    <cofactor evidence="12">
        <name>heme c</name>
        <dbReference type="ChEBI" id="CHEBI:61717"/>
    </cofactor>
    <text evidence="12">Binds 3 heme c groups covalently per subunit.</text>
</comment>
<feature type="binding site" description="axial binding residue" evidence="13">
    <location>
        <position position="311"/>
    </location>
    <ligand>
        <name>heme c</name>
        <dbReference type="ChEBI" id="CHEBI:61717"/>
        <label>3</label>
    </ligand>
    <ligandPart>
        <name>Fe</name>
        <dbReference type="ChEBI" id="CHEBI:18248"/>
    </ligandPart>
</feature>
<dbReference type="PRINTS" id="PR00605">
    <property type="entry name" value="CYTCHROMECIC"/>
</dbReference>
<keyword evidence="17" id="KW-1185">Reference proteome</keyword>
<feature type="domain" description="Cytochrome c" evidence="15">
    <location>
        <begin position="27"/>
        <end position="130"/>
    </location>
</feature>
<keyword evidence="7 14" id="KW-0732">Signal</keyword>
<dbReference type="AlphaFoldDB" id="A0A346A0E5"/>
<evidence type="ECO:0000313" key="16">
    <source>
        <dbReference type="EMBL" id="AXK82642.1"/>
    </source>
</evidence>
<organism evidence="16 17">
    <name type="scientific">Pseudolabrys taiwanensis</name>
    <dbReference type="NCBI Taxonomy" id="331696"/>
    <lineage>
        <taxon>Bacteria</taxon>
        <taxon>Pseudomonadati</taxon>
        <taxon>Pseudomonadota</taxon>
        <taxon>Alphaproteobacteria</taxon>
        <taxon>Hyphomicrobiales</taxon>
        <taxon>Xanthobacteraceae</taxon>
        <taxon>Pseudolabrys</taxon>
    </lineage>
</organism>
<dbReference type="InterPro" id="IPR036909">
    <property type="entry name" value="Cyt_c-like_dom_sf"/>
</dbReference>
<evidence type="ECO:0000256" key="10">
    <source>
        <dbReference type="ARBA" id="ARBA00023004"/>
    </source>
</evidence>
<feature type="binding site" description="covalent" evidence="12">
    <location>
        <position position="310"/>
    </location>
    <ligand>
        <name>heme c</name>
        <dbReference type="ChEBI" id="CHEBI:61717"/>
        <label>3</label>
    </ligand>
</feature>
<dbReference type="EMBL" id="CP031417">
    <property type="protein sequence ID" value="AXK82642.1"/>
    <property type="molecule type" value="Genomic_DNA"/>
</dbReference>
<evidence type="ECO:0000256" key="7">
    <source>
        <dbReference type="ARBA" id="ARBA00022729"/>
    </source>
</evidence>
<dbReference type="PIRSF" id="PIRSF000018">
    <property type="entry name" value="Mb_ADH_cyt_c"/>
    <property type="match status" value="1"/>
</dbReference>
<evidence type="ECO:0000259" key="15">
    <source>
        <dbReference type="PROSITE" id="PS51007"/>
    </source>
</evidence>
<evidence type="ECO:0000256" key="9">
    <source>
        <dbReference type="ARBA" id="ARBA00022982"/>
    </source>
</evidence>
<comment type="subcellular location">
    <subcellularLocation>
        <location evidence="1">Cell membrane</location>
    </subcellularLocation>
</comment>
<name>A0A346A0E5_9HYPH</name>
<dbReference type="InterPro" id="IPR051459">
    <property type="entry name" value="Cytochrome_c-type_DH"/>
</dbReference>
<feature type="signal peptide" evidence="14">
    <location>
        <begin position="1"/>
        <end position="21"/>
    </location>
</feature>
<dbReference type="OrthoDB" id="9811281at2"/>
<feature type="binding site" description="covalent" evidence="12">
    <location>
        <position position="187"/>
    </location>
    <ligand>
        <name>heme c</name>
        <dbReference type="ChEBI" id="CHEBI:61717"/>
        <label>2</label>
    </ligand>
</feature>
<gene>
    <name evidence="16" type="ORF">DW352_20195</name>
</gene>
<dbReference type="Pfam" id="PF00034">
    <property type="entry name" value="Cytochrom_C"/>
    <property type="match status" value="2"/>
</dbReference>
<dbReference type="InterPro" id="IPR008168">
    <property type="entry name" value="Cyt_C_IC"/>
</dbReference>
<dbReference type="GO" id="GO:0005506">
    <property type="term" value="F:iron ion binding"/>
    <property type="evidence" value="ECO:0007669"/>
    <property type="project" value="InterPro"/>
</dbReference>
<dbReference type="InterPro" id="IPR014353">
    <property type="entry name" value="Membr-bd_ADH_cyt_c"/>
</dbReference>
<feature type="domain" description="Cytochrome c" evidence="15">
    <location>
        <begin position="294"/>
        <end position="384"/>
    </location>
</feature>
<evidence type="ECO:0000256" key="11">
    <source>
        <dbReference type="ARBA" id="ARBA00023136"/>
    </source>
</evidence>
<keyword evidence="9" id="KW-0249">Electron transport</keyword>
<dbReference type="GO" id="GO:0009055">
    <property type="term" value="F:electron transfer activity"/>
    <property type="evidence" value="ECO:0007669"/>
    <property type="project" value="InterPro"/>
</dbReference>
<evidence type="ECO:0000256" key="1">
    <source>
        <dbReference type="ARBA" id="ARBA00004236"/>
    </source>
</evidence>
<evidence type="ECO:0000313" key="17">
    <source>
        <dbReference type="Proteomes" id="UP000254889"/>
    </source>
</evidence>
<dbReference type="PANTHER" id="PTHR35008:SF8">
    <property type="entry name" value="ALCOHOL DEHYDROGENASE CYTOCHROME C SUBUNIT"/>
    <property type="match status" value="1"/>
</dbReference>
<dbReference type="SUPFAM" id="SSF46626">
    <property type="entry name" value="Cytochrome c"/>
    <property type="match status" value="3"/>
</dbReference>
<feature type="binding site" description="axial binding residue" evidence="13">
    <location>
        <position position="191"/>
    </location>
    <ligand>
        <name>heme c</name>
        <dbReference type="ChEBI" id="CHEBI:61717"/>
        <label>2</label>
    </ligand>
    <ligandPart>
        <name>Fe</name>
        <dbReference type="ChEBI" id="CHEBI:18248"/>
    </ligandPart>
</feature>
<evidence type="ECO:0000256" key="5">
    <source>
        <dbReference type="ARBA" id="ARBA00022660"/>
    </source>
</evidence>
<evidence type="ECO:0000256" key="2">
    <source>
        <dbReference type="ARBA" id="ARBA00022448"/>
    </source>
</evidence>
<evidence type="ECO:0000256" key="14">
    <source>
        <dbReference type="SAM" id="SignalP"/>
    </source>
</evidence>
<dbReference type="Proteomes" id="UP000254889">
    <property type="component" value="Chromosome"/>
</dbReference>
<protein>
    <submittedName>
        <fullName evidence="16">Cytochrome c</fullName>
    </submittedName>
</protein>
<evidence type="ECO:0000256" key="6">
    <source>
        <dbReference type="ARBA" id="ARBA00022723"/>
    </source>
</evidence>
<reference evidence="16 17" key="1">
    <citation type="submission" date="2018-07" db="EMBL/GenBank/DDBJ databases">
        <authorList>
            <person name="Quirk P.G."/>
            <person name="Krulwich T.A."/>
        </authorList>
    </citation>
    <scope>NUCLEOTIDE SEQUENCE [LARGE SCALE GENOMIC DNA]</scope>
    <source>
        <strain evidence="16 17">CC-BB4</strain>
    </source>
</reference>
<keyword evidence="8" id="KW-0677">Repeat</keyword>
<feature type="binding site" description="covalent" evidence="12">
    <location>
        <position position="41"/>
    </location>
    <ligand>
        <name>heme c</name>
        <dbReference type="ChEBI" id="CHEBI:61717"/>
        <label>1</label>
    </ligand>
</feature>
<evidence type="ECO:0000256" key="12">
    <source>
        <dbReference type="PIRSR" id="PIRSR000018-50"/>
    </source>
</evidence>
<dbReference type="InterPro" id="IPR009056">
    <property type="entry name" value="Cyt_c-like_dom"/>
</dbReference>
<keyword evidence="2" id="KW-0813">Transport</keyword>
<keyword evidence="11" id="KW-0472">Membrane</keyword>
<dbReference type="PANTHER" id="PTHR35008">
    <property type="entry name" value="BLL4482 PROTEIN-RELATED"/>
    <property type="match status" value="1"/>
</dbReference>
<feature type="chain" id="PRO_5016781655" evidence="14">
    <location>
        <begin position="22"/>
        <end position="407"/>
    </location>
</feature>
<keyword evidence="5" id="KW-0679">Respiratory chain</keyword>
<keyword evidence="3" id="KW-1003">Cell membrane</keyword>
<feature type="binding site" description="covalent" evidence="12">
    <location>
        <position position="190"/>
    </location>
    <ligand>
        <name>heme c</name>
        <dbReference type="ChEBI" id="CHEBI:61717"/>
        <label>2</label>
    </ligand>
</feature>
<feature type="domain" description="Cytochrome c" evidence="15">
    <location>
        <begin position="172"/>
        <end position="280"/>
    </location>
</feature>
<keyword evidence="10 13" id="KW-0408">Iron</keyword>